<comment type="catalytic activity">
    <reaction evidence="1 16">
        <text>(R)-pantothenate + ATP = (R)-4'-phosphopantothenate + ADP + H(+)</text>
        <dbReference type="Rhea" id="RHEA:16373"/>
        <dbReference type="ChEBI" id="CHEBI:10986"/>
        <dbReference type="ChEBI" id="CHEBI:15378"/>
        <dbReference type="ChEBI" id="CHEBI:29032"/>
        <dbReference type="ChEBI" id="CHEBI:30616"/>
        <dbReference type="ChEBI" id="CHEBI:456216"/>
        <dbReference type="EC" id="2.7.1.33"/>
    </reaction>
</comment>
<comment type="cofactor">
    <cofactor evidence="2">
        <name>K(+)</name>
        <dbReference type="ChEBI" id="CHEBI:29103"/>
    </cofactor>
</comment>
<evidence type="ECO:0000256" key="12">
    <source>
        <dbReference type="ARBA" id="ARBA00022958"/>
    </source>
</evidence>
<comment type="subunit">
    <text evidence="5 16">Homodimer.</text>
</comment>
<evidence type="ECO:0000256" key="6">
    <source>
        <dbReference type="ARBA" id="ARBA00012102"/>
    </source>
</evidence>
<keyword evidence="18" id="KW-1185">Reference proteome</keyword>
<keyword evidence="8 16" id="KW-0808">Transferase</keyword>
<keyword evidence="7 16" id="KW-0963">Cytoplasm</keyword>
<dbReference type="InterPro" id="IPR043129">
    <property type="entry name" value="ATPase_NBD"/>
</dbReference>
<feature type="binding site" evidence="16">
    <location>
        <position position="132"/>
    </location>
    <ligand>
        <name>ATP</name>
        <dbReference type="ChEBI" id="CHEBI:30616"/>
    </ligand>
</feature>
<feature type="binding site" evidence="16">
    <location>
        <position position="184"/>
    </location>
    <ligand>
        <name>substrate</name>
    </ligand>
</feature>
<comment type="cofactor">
    <cofactor evidence="16">
        <name>NH4(+)</name>
        <dbReference type="ChEBI" id="CHEBI:28938"/>
    </cofactor>
    <cofactor evidence="16">
        <name>K(+)</name>
        <dbReference type="ChEBI" id="CHEBI:29103"/>
    </cofactor>
    <text evidence="16">A monovalent cation. Ammonium or potassium.</text>
</comment>
<evidence type="ECO:0000256" key="14">
    <source>
        <dbReference type="ARBA" id="ARBA00038036"/>
    </source>
</evidence>
<sequence>MLLAIDIGNTDVVFGIHNQQEWIHQFRIPSDSSRRSSDFEAKLRLFFLENNLKIREINRSIISCVVPDLKHVLKETVQEMLGLDPIIIGPEIYEQLKMEILSPYEIGTDLVCNATYSYYTYKKTCLIVDFGTALTFTVVTGEGKILGVSIAPGLKTAVKSLFSNTAQLPEVPLVMPESAIGKNTVHAIQAGILWGYVGMVREMIMQIKKEVGQDCLVLATGGLSSILTPLRDEFDEVDKLLTLNGLKIISEIVK</sequence>
<dbReference type="EMBL" id="JAYGIL010000006">
    <property type="protein sequence ID" value="MEA5402556.1"/>
    <property type="molecule type" value="Genomic_DNA"/>
</dbReference>
<feature type="active site" description="Proton acceptor" evidence="16">
    <location>
        <position position="109"/>
    </location>
</feature>
<evidence type="ECO:0000256" key="11">
    <source>
        <dbReference type="ARBA" id="ARBA00022840"/>
    </source>
</evidence>
<comment type="caution">
    <text evidence="17">The sequence shown here is derived from an EMBL/GenBank/DDBJ whole genome shotgun (WGS) entry which is preliminary data.</text>
</comment>
<evidence type="ECO:0000256" key="3">
    <source>
        <dbReference type="ARBA" id="ARBA00004496"/>
    </source>
</evidence>
<reference evidence="17 18" key="1">
    <citation type="submission" date="2023-12" db="EMBL/GenBank/DDBJ databases">
        <title>Novel species of the genus Arcicella isolated from rivers.</title>
        <authorList>
            <person name="Lu H."/>
        </authorList>
    </citation>
    <scope>NUCLEOTIDE SEQUENCE [LARGE SCALE GENOMIC DNA]</scope>
    <source>
        <strain evidence="17 18">DC2W</strain>
    </source>
</reference>
<dbReference type="HAMAP" id="MF_01274">
    <property type="entry name" value="Pantothen_kinase_3"/>
    <property type="match status" value="1"/>
</dbReference>
<evidence type="ECO:0000256" key="8">
    <source>
        <dbReference type="ARBA" id="ARBA00022679"/>
    </source>
</evidence>
<keyword evidence="9 16" id="KW-0547">Nucleotide-binding</keyword>
<dbReference type="NCBIfam" id="NF009855">
    <property type="entry name" value="PRK13321.1"/>
    <property type="match status" value="1"/>
</dbReference>
<evidence type="ECO:0000256" key="2">
    <source>
        <dbReference type="ARBA" id="ARBA00001958"/>
    </source>
</evidence>
<evidence type="ECO:0000256" key="5">
    <source>
        <dbReference type="ARBA" id="ARBA00011738"/>
    </source>
</evidence>
<keyword evidence="13 16" id="KW-0173">Coenzyme A biosynthesis</keyword>
<comment type="pathway">
    <text evidence="4 16">Cofactor biosynthesis; coenzyme A biosynthesis; CoA from (R)-pantothenate: step 1/5.</text>
</comment>
<name>A0ABU5S272_9BACT</name>
<accession>A0ABU5S272</accession>
<dbReference type="RefSeq" id="WP_323327208.1">
    <property type="nucleotide sequence ID" value="NZ_JAYGIL010000006.1"/>
</dbReference>
<evidence type="ECO:0000313" key="17">
    <source>
        <dbReference type="EMBL" id="MEA5402556.1"/>
    </source>
</evidence>
<dbReference type="PANTHER" id="PTHR34265:SF1">
    <property type="entry name" value="TYPE III PANTOTHENATE KINASE"/>
    <property type="match status" value="1"/>
</dbReference>
<comment type="similarity">
    <text evidence="14 16">Belongs to the type III pantothenate kinase family.</text>
</comment>
<evidence type="ECO:0000313" key="18">
    <source>
        <dbReference type="Proteomes" id="UP001303899"/>
    </source>
</evidence>
<keyword evidence="11 16" id="KW-0067">ATP-binding</keyword>
<dbReference type="InterPro" id="IPR004619">
    <property type="entry name" value="Type_III_PanK"/>
</dbReference>
<dbReference type="PANTHER" id="PTHR34265">
    <property type="entry name" value="TYPE III PANTOTHENATE KINASE"/>
    <property type="match status" value="1"/>
</dbReference>
<evidence type="ECO:0000256" key="1">
    <source>
        <dbReference type="ARBA" id="ARBA00001206"/>
    </source>
</evidence>
<comment type="subcellular location">
    <subcellularLocation>
        <location evidence="3 16">Cytoplasm</location>
    </subcellularLocation>
</comment>
<evidence type="ECO:0000256" key="4">
    <source>
        <dbReference type="ARBA" id="ARBA00005225"/>
    </source>
</evidence>
<feature type="binding site" evidence="16">
    <location>
        <begin position="6"/>
        <end position="13"/>
    </location>
    <ligand>
        <name>ATP</name>
        <dbReference type="ChEBI" id="CHEBI:30616"/>
    </ligand>
</feature>
<dbReference type="EC" id="2.7.1.33" evidence="6 16"/>
<evidence type="ECO:0000256" key="7">
    <source>
        <dbReference type="ARBA" id="ARBA00022490"/>
    </source>
</evidence>
<evidence type="ECO:0000256" key="13">
    <source>
        <dbReference type="ARBA" id="ARBA00022993"/>
    </source>
</evidence>
<evidence type="ECO:0000256" key="16">
    <source>
        <dbReference type="HAMAP-Rule" id="MF_01274"/>
    </source>
</evidence>
<keyword evidence="10 16" id="KW-0418">Kinase</keyword>
<proteinExistence type="inferred from homology"/>
<keyword evidence="12 16" id="KW-0630">Potassium</keyword>
<protein>
    <recommendedName>
        <fullName evidence="15 16">Type III pantothenate kinase</fullName>
        <ecNumber evidence="6 16">2.7.1.33</ecNumber>
    </recommendedName>
    <alternativeName>
        <fullName evidence="16">PanK-III</fullName>
    </alternativeName>
    <alternativeName>
        <fullName evidence="16">Pantothenic acid kinase</fullName>
    </alternativeName>
</protein>
<comment type="function">
    <text evidence="16">Catalyzes the phosphorylation of pantothenate (Pan), the first step in CoA biosynthesis.</text>
</comment>
<keyword evidence="16" id="KW-0479">Metal-binding</keyword>
<comment type="caution">
    <text evidence="16">Lacks conserved residue(s) required for the propagation of feature annotation.</text>
</comment>
<dbReference type="NCBIfam" id="TIGR00671">
    <property type="entry name" value="baf"/>
    <property type="match status" value="1"/>
</dbReference>
<evidence type="ECO:0000256" key="10">
    <source>
        <dbReference type="ARBA" id="ARBA00022777"/>
    </source>
</evidence>
<dbReference type="Pfam" id="PF03309">
    <property type="entry name" value="Pan_kinase"/>
    <property type="match status" value="1"/>
</dbReference>
<dbReference type="GO" id="GO:0004594">
    <property type="term" value="F:pantothenate kinase activity"/>
    <property type="evidence" value="ECO:0007669"/>
    <property type="project" value="UniProtKB-EC"/>
</dbReference>
<feature type="binding site" evidence="16">
    <location>
        <position position="129"/>
    </location>
    <ligand>
        <name>K(+)</name>
        <dbReference type="ChEBI" id="CHEBI:29103"/>
    </ligand>
</feature>
<feature type="binding site" evidence="16">
    <location>
        <begin position="107"/>
        <end position="110"/>
    </location>
    <ligand>
        <name>substrate</name>
    </ligand>
</feature>
<evidence type="ECO:0000256" key="9">
    <source>
        <dbReference type="ARBA" id="ARBA00022741"/>
    </source>
</evidence>
<evidence type="ECO:0000256" key="15">
    <source>
        <dbReference type="ARBA" id="ARBA00040883"/>
    </source>
</evidence>
<organism evidence="17 18">
    <name type="scientific">Arcicella gelida</name>
    <dbReference type="NCBI Taxonomy" id="2984195"/>
    <lineage>
        <taxon>Bacteria</taxon>
        <taxon>Pseudomonadati</taxon>
        <taxon>Bacteroidota</taxon>
        <taxon>Cytophagia</taxon>
        <taxon>Cytophagales</taxon>
        <taxon>Flectobacillaceae</taxon>
        <taxon>Arcicella</taxon>
    </lineage>
</organism>
<dbReference type="Gene3D" id="3.30.420.40">
    <property type="match status" value="2"/>
</dbReference>
<dbReference type="Proteomes" id="UP001303899">
    <property type="component" value="Unassembled WGS sequence"/>
</dbReference>
<gene>
    <name evidence="16" type="primary">coaX</name>
    <name evidence="17" type="ORF">VB776_06500</name>
</gene>
<dbReference type="CDD" id="cd24015">
    <property type="entry name" value="ASKHA_NBD_PanK-III"/>
    <property type="match status" value="1"/>
</dbReference>
<dbReference type="SUPFAM" id="SSF53067">
    <property type="entry name" value="Actin-like ATPase domain"/>
    <property type="match status" value="2"/>
</dbReference>